<feature type="transmembrane region" description="Helical" evidence="3">
    <location>
        <begin position="388"/>
        <end position="408"/>
    </location>
</feature>
<comment type="caution">
    <text evidence="5">The sequence shown here is derived from an EMBL/GenBank/DDBJ whole genome shotgun (WGS) entry which is preliminary data.</text>
</comment>
<evidence type="ECO:0000313" key="6">
    <source>
        <dbReference type="Proteomes" id="UP000813461"/>
    </source>
</evidence>
<dbReference type="InterPro" id="IPR050629">
    <property type="entry name" value="STE20/SPS1-PAK"/>
</dbReference>
<organism evidence="5 6">
    <name type="scientific">Paraphoma chrysanthemicola</name>
    <dbReference type="NCBI Taxonomy" id="798071"/>
    <lineage>
        <taxon>Eukaryota</taxon>
        <taxon>Fungi</taxon>
        <taxon>Dikarya</taxon>
        <taxon>Ascomycota</taxon>
        <taxon>Pezizomycotina</taxon>
        <taxon>Dothideomycetes</taxon>
        <taxon>Pleosporomycetidae</taxon>
        <taxon>Pleosporales</taxon>
        <taxon>Pleosporineae</taxon>
        <taxon>Phaeosphaeriaceae</taxon>
        <taxon>Paraphoma</taxon>
    </lineage>
</organism>
<evidence type="ECO:0000256" key="1">
    <source>
        <dbReference type="ARBA" id="ARBA00022741"/>
    </source>
</evidence>
<dbReference type="GO" id="GO:0005737">
    <property type="term" value="C:cytoplasm"/>
    <property type="evidence" value="ECO:0007669"/>
    <property type="project" value="TreeGrafter"/>
</dbReference>
<keyword evidence="5" id="KW-0418">Kinase</keyword>
<dbReference type="SUPFAM" id="SSF56112">
    <property type="entry name" value="Protein kinase-like (PK-like)"/>
    <property type="match status" value="1"/>
</dbReference>
<proteinExistence type="predicted"/>
<dbReference type="Pfam" id="PF00069">
    <property type="entry name" value="Pkinase"/>
    <property type="match status" value="1"/>
</dbReference>
<evidence type="ECO:0000256" key="3">
    <source>
        <dbReference type="SAM" id="Phobius"/>
    </source>
</evidence>
<evidence type="ECO:0000313" key="5">
    <source>
        <dbReference type="EMBL" id="KAH7087608.1"/>
    </source>
</evidence>
<dbReference type="PANTHER" id="PTHR48012">
    <property type="entry name" value="STERILE20-LIKE KINASE, ISOFORM B-RELATED"/>
    <property type="match status" value="1"/>
</dbReference>
<keyword evidence="1" id="KW-0547">Nucleotide-binding</keyword>
<dbReference type="AlphaFoldDB" id="A0A8K0R5V8"/>
<gene>
    <name evidence="5" type="ORF">FB567DRAFT_349003</name>
</gene>
<dbReference type="PROSITE" id="PS50011">
    <property type="entry name" value="PROTEIN_KINASE_DOM"/>
    <property type="match status" value="1"/>
</dbReference>
<dbReference type="Gene3D" id="1.10.510.10">
    <property type="entry name" value="Transferase(Phosphotransferase) domain 1"/>
    <property type="match status" value="1"/>
</dbReference>
<accession>A0A8K0R5V8</accession>
<keyword evidence="5" id="KW-0808">Transferase</keyword>
<keyword evidence="3" id="KW-0472">Membrane</keyword>
<dbReference type="GO" id="GO:0004674">
    <property type="term" value="F:protein serine/threonine kinase activity"/>
    <property type="evidence" value="ECO:0007669"/>
    <property type="project" value="TreeGrafter"/>
</dbReference>
<evidence type="ECO:0000259" key="4">
    <source>
        <dbReference type="PROSITE" id="PS50011"/>
    </source>
</evidence>
<dbReference type="EMBL" id="JAGMVJ010000009">
    <property type="protein sequence ID" value="KAH7087608.1"/>
    <property type="molecule type" value="Genomic_DNA"/>
</dbReference>
<dbReference type="PROSITE" id="PS00108">
    <property type="entry name" value="PROTEIN_KINASE_ST"/>
    <property type="match status" value="1"/>
</dbReference>
<reference evidence="5" key="1">
    <citation type="journal article" date="2021" name="Nat. Commun.">
        <title>Genetic determinants of endophytism in the Arabidopsis root mycobiome.</title>
        <authorList>
            <person name="Mesny F."/>
            <person name="Miyauchi S."/>
            <person name="Thiergart T."/>
            <person name="Pickel B."/>
            <person name="Atanasova L."/>
            <person name="Karlsson M."/>
            <person name="Huettel B."/>
            <person name="Barry K.W."/>
            <person name="Haridas S."/>
            <person name="Chen C."/>
            <person name="Bauer D."/>
            <person name="Andreopoulos W."/>
            <person name="Pangilinan J."/>
            <person name="LaButti K."/>
            <person name="Riley R."/>
            <person name="Lipzen A."/>
            <person name="Clum A."/>
            <person name="Drula E."/>
            <person name="Henrissat B."/>
            <person name="Kohler A."/>
            <person name="Grigoriev I.V."/>
            <person name="Martin F.M."/>
            <person name="Hacquard S."/>
        </authorList>
    </citation>
    <scope>NUCLEOTIDE SEQUENCE</scope>
    <source>
        <strain evidence="5">MPI-SDFR-AT-0120</strain>
    </source>
</reference>
<dbReference type="OrthoDB" id="10252171at2759"/>
<evidence type="ECO:0000256" key="2">
    <source>
        <dbReference type="ARBA" id="ARBA00022840"/>
    </source>
</evidence>
<feature type="domain" description="Protein kinase" evidence="4">
    <location>
        <begin position="1"/>
        <end position="264"/>
    </location>
</feature>
<protein>
    <submittedName>
        <fullName evidence="5">Kinase-like domain-containing protein</fullName>
    </submittedName>
</protein>
<name>A0A8K0R5V8_9PLEO</name>
<dbReference type="InterPro" id="IPR000719">
    <property type="entry name" value="Prot_kinase_dom"/>
</dbReference>
<keyword evidence="3" id="KW-0812">Transmembrane</keyword>
<sequence length="447" mass="50547">MIEANSLPELVRSTRLEASISGHITTHTRQTGDHGLPQREEWHQLRELGYGGSGAFRDLFVEFYGWYRDQNWLYISMEYCEHLDLGTYLKEHNRLLEAHIQSIARQVLTALSYMHECGFAHRDLKPPNILIKSKPPEDWCVKLCDLGLSRRSVDASGITTVHGTFHFMAPEFRGRLTDESPSQAADFAADIWSAGETLSRMMTGEETFTSVALDRFQRGLQEFPRERFFNLGFSNAAVDFVRSLMKASPEKRPTVTQALEHPWLSWSLQKDLQATRSKDPAVHQIDEEPISSQIARGESVQNSYPVWLLVTDQLAFTSDCAEVSSMRPLLDHHDTIEAIRTSGPRTQGPPHLSSPSLWTDLGVFRALYVSLTEATWGMYKTSWARRFMLAYCVAYFCVILGVFTAIIWSETSGLDSFIEILCLSGIVLVMMSIGSAIFKVEKAFSVS</sequence>
<keyword evidence="6" id="KW-1185">Reference proteome</keyword>
<feature type="transmembrane region" description="Helical" evidence="3">
    <location>
        <begin position="414"/>
        <end position="438"/>
    </location>
</feature>
<dbReference type="InterPro" id="IPR008271">
    <property type="entry name" value="Ser/Thr_kinase_AS"/>
</dbReference>
<dbReference type="Proteomes" id="UP000813461">
    <property type="component" value="Unassembled WGS sequence"/>
</dbReference>
<dbReference type="SMART" id="SM00220">
    <property type="entry name" value="S_TKc"/>
    <property type="match status" value="1"/>
</dbReference>
<dbReference type="GO" id="GO:0005524">
    <property type="term" value="F:ATP binding"/>
    <property type="evidence" value="ECO:0007669"/>
    <property type="project" value="UniProtKB-KW"/>
</dbReference>
<keyword evidence="3" id="KW-1133">Transmembrane helix</keyword>
<keyword evidence="2" id="KW-0067">ATP-binding</keyword>
<dbReference type="InterPro" id="IPR011009">
    <property type="entry name" value="Kinase-like_dom_sf"/>
</dbReference>